<reference evidence="1 2" key="1">
    <citation type="submission" date="2014-04" db="EMBL/GenBank/DDBJ databases">
        <authorList>
            <consortium name="International Citrus Genome Consortium"/>
            <person name="Gmitter F."/>
            <person name="Chen C."/>
            <person name="Farmerie W."/>
            <person name="Harkins T."/>
            <person name="Desany B."/>
            <person name="Mohiuddin M."/>
            <person name="Kodira C."/>
            <person name="Borodovsky M."/>
            <person name="Lomsadze A."/>
            <person name="Burns P."/>
            <person name="Jenkins J."/>
            <person name="Prochnik S."/>
            <person name="Shu S."/>
            <person name="Chapman J."/>
            <person name="Pitluck S."/>
            <person name="Schmutz J."/>
            <person name="Rokhsar D."/>
        </authorList>
    </citation>
    <scope>NUCLEOTIDE SEQUENCE</scope>
</reference>
<sequence>MSYYNQNQPPVGVPPQQGPRILQFIQVVYLVILQRDIRRTLILHRDILLSRDTPRVVAILHNKDTLRRVATRLLSTLLNTASLRLRNKNKALVASKDVWLPCAAAACWMLASDKQ</sequence>
<dbReference type="AlphaFoldDB" id="A0A067EVH7"/>
<dbReference type="EMBL" id="KK784956">
    <property type="protein sequence ID" value="KDO57920.1"/>
    <property type="molecule type" value="Genomic_DNA"/>
</dbReference>
<dbReference type="Proteomes" id="UP000027120">
    <property type="component" value="Unassembled WGS sequence"/>
</dbReference>
<organism evidence="1 2">
    <name type="scientific">Citrus sinensis</name>
    <name type="common">Sweet orange</name>
    <name type="synonym">Citrus aurantium var. sinensis</name>
    <dbReference type="NCBI Taxonomy" id="2711"/>
    <lineage>
        <taxon>Eukaryota</taxon>
        <taxon>Viridiplantae</taxon>
        <taxon>Streptophyta</taxon>
        <taxon>Embryophyta</taxon>
        <taxon>Tracheophyta</taxon>
        <taxon>Spermatophyta</taxon>
        <taxon>Magnoliopsida</taxon>
        <taxon>eudicotyledons</taxon>
        <taxon>Gunneridae</taxon>
        <taxon>Pentapetalae</taxon>
        <taxon>rosids</taxon>
        <taxon>malvids</taxon>
        <taxon>Sapindales</taxon>
        <taxon>Rutaceae</taxon>
        <taxon>Aurantioideae</taxon>
        <taxon>Citrus</taxon>
    </lineage>
</organism>
<evidence type="ECO:0000313" key="2">
    <source>
        <dbReference type="Proteomes" id="UP000027120"/>
    </source>
</evidence>
<keyword evidence="2" id="KW-1185">Reference proteome</keyword>
<evidence type="ECO:0000313" key="1">
    <source>
        <dbReference type="EMBL" id="KDO57920.1"/>
    </source>
</evidence>
<protein>
    <submittedName>
        <fullName evidence="1">Uncharacterized protein</fullName>
    </submittedName>
</protein>
<accession>A0A067EVH7</accession>
<dbReference type="eggNOG" id="ENOG502S205">
    <property type="taxonomic scope" value="Eukaryota"/>
</dbReference>
<dbReference type="PaxDb" id="2711-XP_006486911.1"/>
<name>A0A067EVH7_CITSI</name>
<proteinExistence type="predicted"/>
<gene>
    <name evidence="1" type="ORF">CISIN_1g046657mg</name>
</gene>